<keyword evidence="1" id="KW-0175">Coiled coil</keyword>
<dbReference type="OrthoDB" id="9179784at2"/>
<dbReference type="Gene3D" id="3.90.550.10">
    <property type="entry name" value="Spore Coat Polysaccharide Biosynthesis Protein SpsA, Chain A"/>
    <property type="match status" value="2"/>
</dbReference>
<evidence type="ECO:0000313" key="4">
    <source>
        <dbReference type="Proteomes" id="UP000194798"/>
    </source>
</evidence>
<dbReference type="SUPFAM" id="SSF53448">
    <property type="entry name" value="Nucleotide-diphospho-sugar transferases"/>
    <property type="match status" value="2"/>
</dbReference>
<feature type="domain" description="Glycosyltransferase 2-like" evidence="2">
    <location>
        <begin position="511"/>
        <end position="669"/>
    </location>
</feature>
<comment type="caution">
    <text evidence="3">The sequence shown here is derived from an EMBL/GenBank/DDBJ whole genome shotgun (WGS) entry which is preliminary data.</text>
</comment>
<evidence type="ECO:0000256" key="1">
    <source>
        <dbReference type="SAM" id="Coils"/>
    </source>
</evidence>
<gene>
    <name evidence="3" type="ORF">TPSD3_11050</name>
</gene>
<dbReference type="Gene3D" id="3.40.50.300">
    <property type="entry name" value="P-loop containing nucleotide triphosphate hydrolases"/>
    <property type="match status" value="1"/>
</dbReference>
<dbReference type="GO" id="GO:0016757">
    <property type="term" value="F:glycosyltransferase activity"/>
    <property type="evidence" value="ECO:0007669"/>
    <property type="project" value="UniProtKB-KW"/>
</dbReference>
<protein>
    <recommendedName>
        <fullName evidence="2">Glycosyltransferase 2-like domain-containing protein</fullName>
    </recommendedName>
</protein>
<dbReference type="Pfam" id="PF13469">
    <property type="entry name" value="Sulfotransfer_3"/>
    <property type="match status" value="1"/>
</dbReference>
<dbReference type="AlphaFoldDB" id="A0A251X6S9"/>
<dbReference type="SUPFAM" id="SSF52540">
    <property type="entry name" value="P-loop containing nucleoside triphosphate hydrolases"/>
    <property type="match status" value="1"/>
</dbReference>
<dbReference type="CDD" id="cd04186">
    <property type="entry name" value="GT_2_like_c"/>
    <property type="match status" value="1"/>
</dbReference>
<dbReference type="EMBL" id="MSLT01000018">
    <property type="protein sequence ID" value="OUD13171.1"/>
    <property type="molecule type" value="Genomic_DNA"/>
</dbReference>
<dbReference type="CDD" id="cd04184">
    <property type="entry name" value="GT2_RfbC_Mx_like"/>
    <property type="match status" value="1"/>
</dbReference>
<dbReference type="InterPro" id="IPR027417">
    <property type="entry name" value="P-loop_NTPase"/>
</dbReference>
<dbReference type="Pfam" id="PF00535">
    <property type="entry name" value="Glycos_transf_2"/>
    <property type="match status" value="2"/>
</dbReference>
<feature type="coiled-coil region" evidence="1">
    <location>
        <begin position="313"/>
        <end position="389"/>
    </location>
</feature>
<accession>A0A251X6S9</accession>
<dbReference type="InterPro" id="IPR001173">
    <property type="entry name" value="Glyco_trans_2-like"/>
</dbReference>
<dbReference type="RefSeq" id="WP_086488619.1">
    <property type="nucleotide sequence ID" value="NZ_MSLT01000018.1"/>
</dbReference>
<feature type="domain" description="Glycosyltransferase 2-like" evidence="2">
    <location>
        <begin position="772"/>
        <end position="949"/>
    </location>
</feature>
<dbReference type="Proteomes" id="UP000194798">
    <property type="component" value="Unassembled WGS sequence"/>
</dbReference>
<organism evidence="3 4">
    <name type="scientific">Thioflexithrix psekupsensis</name>
    <dbReference type="NCBI Taxonomy" id="1570016"/>
    <lineage>
        <taxon>Bacteria</taxon>
        <taxon>Pseudomonadati</taxon>
        <taxon>Pseudomonadota</taxon>
        <taxon>Gammaproteobacteria</taxon>
        <taxon>Thiotrichales</taxon>
        <taxon>Thioflexithrix</taxon>
    </lineage>
</organism>
<evidence type="ECO:0000313" key="3">
    <source>
        <dbReference type="EMBL" id="OUD13171.1"/>
    </source>
</evidence>
<evidence type="ECO:0000259" key="2">
    <source>
        <dbReference type="Pfam" id="PF00535"/>
    </source>
</evidence>
<reference evidence="3 4" key="1">
    <citation type="submission" date="2016-12" db="EMBL/GenBank/DDBJ databases">
        <title>Thioflexothrix psekupsii D3 genome sequencing and assembly.</title>
        <authorList>
            <person name="Fomenkov A."/>
            <person name="Vincze T."/>
            <person name="Grabovich M."/>
            <person name="Anton B.P."/>
            <person name="Dubinina G."/>
            <person name="Orlova M."/>
            <person name="Belousova E."/>
            <person name="Roberts R.J."/>
        </authorList>
    </citation>
    <scope>NUCLEOTIDE SEQUENCE [LARGE SCALE GENOMIC DNA]</scope>
    <source>
        <strain evidence="3">D3</strain>
    </source>
</reference>
<proteinExistence type="predicted"/>
<name>A0A251X6S9_9GAMM</name>
<dbReference type="InterPro" id="IPR029044">
    <property type="entry name" value="Nucleotide-diphossugar_trans"/>
</dbReference>
<dbReference type="PANTHER" id="PTHR43179:SF7">
    <property type="entry name" value="RHAMNOSYLTRANSFERASE WBBL"/>
    <property type="match status" value="1"/>
</dbReference>
<keyword evidence="4" id="KW-1185">Reference proteome</keyword>
<dbReference type="PANTHER" id="PTHR43179">
    <property type="entry name" value="RHAMNOSYLTRANSFERASE WBBL"/>
    <property type="match status" value="1"/>
</dbReference>
<sequence length="1050" mass="120821">MQIIVLGMHRSGTSAVARLLNMMGCYFAPERMELPATEANPKGYWERRDVVNLNEEILTHLKYKWDLIANYNSQISVSENIPEYFSSRAKEIILGLDANRPWMIKDPRLCLLMPFWLPLHELPVCIYVYRDPLEVALSLQKREGFSINYGLALWEKYTLIALNDSQTIPRFLVSYHELMEEPIATVQKMYQALLDLQIQGLRLPNDNEILAFIDPQLHHQKYRAAEHYSSHLSCAQKQLVDMFEEGTILTQSPLPKLSASAQECLSDYECQLSVKQSLNQSREETQQVHEKLTTVESNLRFKEELVASLSKDKSDLLKKSAKYEVELAELKQAALSLKDQYQSLQKEHSILQKEWSNIHHQSTAQRAELAQYKEKLENQQQQQDMAIRTVRALDVDIRAVFNSLTWKIGDTMTRMALRLLFRRPDKTAKDHIEETIAEFGQRFQVSVGVAEKPPVSKPNSSSTLELVSKKIEQRFIKNYRHWINNYDTLNTSVIKKMEHVMLQWGNKPIISIIMPTYNTDERWLRKAIDSVLNQIYPHWELCIADDASTSPHVADILREYAQKDSRIKLVFRTENGHISEASNSALALATGHYITFLDHDDMLSQHALFWVVEDMQQYPNHKMWYSDEDKVNESDERYEPYFKCDWNPDLFLSHNLVTHLAVYQADLIHEVGGLRKGYEGAQDYDLVLRVIEKISPVEIRHIPRILYHWRAIQGSTATSPDEKPYALLAAQKAIGEFLQRKGIQNAEVSENPEIKGTIRVKYPIPDPAPLVSLIIPTRNGLHLLQRCVESILAKTLYRKFEIIIIDNESDDPDTLAYFQQLEKEKQARIISYPHPFNYADMNNMAVQFAQGELVGLLNNDLEVINPEWLGEMVSHAIRPEIGVVGARLWYPNETLQHAGVILGIGGSAGHAHKGFKRGNVGYFGRAALIQNYSAVTGACLLVRKNIFEQVGGLNAEHLKVAFNDVDFCLKTLQLGVRCLWTPFAELYHHESASRGYEDTPEKVARFEKERLYLREQWPQYIVGDPAYSFNLTLDAEDFSYAWPPRLPLIV</sequence>